<reference evidence="1 2" key="1">
    <citation type="submission" date="2017-02" db="EMBL/GenBank/DDBJ databases">
        <title>Genome sequence of the nitrite-oxidizing bacterium Nitrobacter vulgaris strain Ab1.</title>
        <authorList>
            <person name="Mellbye B.L."/>
            <person name="Davis E.W."/>
            <person name="Spieck E."/>
            <person name="Chang J.H."/>
            <person name="Bottomley P.J."/>
            <person name="Sayavedra-Soto L.A."/>
        </authorList>
    </citation>
    <scope>NUCLEOTIDE SEQUENCE [LARGE SCALE GENOMIC DNA]</scope>
    <source>
        <strain evidence="1 2">Ab1</strain>
    </source>
</reference>
<name>A0A1V4HTG5_NITVU</name>
<keyword evidence="2" id="KW-1185">Reference proteome</keyword>
<protein>
    <submittedName>
        <fullName evidence="1">Uncharacterized protein</fullName>
    </submittedName>
</protein>
<organism evidence="1 2">
    <name type="scientific">Nitrobacter vulgaris</name>
    <dbReference type="NCBI Taxonomy" id="29421"/>
    <lineage>
        <taxon>Bacteria</taxon>
        <taxon>Pseudomonadati</taxon>
        <taxon>Pseudomonadota</taxon>
        <taxon>Alphaproteobacteria</taxon>
        <taxon>Hyphomicrobiales</taxon>
        <taxon>Nitrobacteraceae</taxon>
        <taxon>Nitrobacter</taxon>
    </lineage>
</organism>
<accession>A0A1V4HTG5</accession>
<proteinExistence type="predicted"/>
<comment type="caution">
    <text evidence="1">The sequence shown here is derived from an EMBL/GenBank/DDBJ whole genome shotgun (WGS) entry which is preliminary data.</text>
</comment>
<dbReference type="Proteomes" id="UP000189940">
    <property type="component" value="Unassembled WGS sequence"/>
</dbReference>
<evidence type="ECO:0000313" key="2">
    <source>
        <dbReference type="Proteomes" id="UP000189940"/>
    </source>
</evidence>
<dbReference type="OrthoDB" id="282152at2"/>
<evidence type="ECO:0000313" key="1">
    <source>
        <dbReference type="EMBL" id="OPH81278.1"/>
    </source>
</evidence>
<gene>
    <name evidence="1" type="ORF">B2M20_18615</name>
</gene>
<dbReference type="AlphaFoldDB" id="A0A1V4HTG5"/>
<dbReference type="EMBL" id="MWPQ01000081">
    <property type="protein sequence ID" value="OPH81278.1"/>
    <property type="molecule type" value="Genomic_DNA"/>
</dbReference>
<sequence>MSKLSRRRWIRRYLIEKCSRWRVVETPGYDMALAGAYTLFDVAGCEFALDCCTGSIHRACLGDTVELAEGDGWAELKDDSSLEGEICLLNGDNTPFIARRSKNSSTAC</sequence>